<reference evidence="8 9" key="1">
    <citation type="submission" date="2020-08" db="EMBL/GenBank/DDBJ databases">
        <title>Genomic Encyclopedia of Type Strains, Phase III (KMG-III): the genomes of soil and plant-associated and newly described type strains.</title>
        <authorList>
            <person name="Whitman W."/>
        </authorList>
    </citation>
    <scope>NUCLEOTIDE SEQUENCE [LARGE SCALE GENOMIC DNA]</scope>
    <source>
        <strain evidence="8 9">CECT 8075</strain>
    </source>
</reference>
<keyword evidence="5 6" id="KW-0472">Membrane</keyword>
<keyword evidence="2" id="KW-1003">Cell membrane</keyword>
<feature type="domain" description="Na+/H+ antiporter NhaC-like C-terminal" evidence="7">
    <location>
        <begin position="160"/>
        <end position="292"/>
    </location>
</feature>
<feature type="transmembrane region" description="Helical" evidence="6">
    <location>
        <begin position="534"/>
        <end position="552"/>
    </location>
</feature>
<feature type="transmembrane region" description="Helical" evidence="6">
    <location>
        <begin position="149"/>
        <end position="170"/>
    </location>
</feature>
<evidence type="ECO:0000256" key="2">
    <source>
        <dbReference type="ARBA" id="ARBA00022475"/>
    </source>
</evidence>
<keyword evidence="9" id="KW-1185">Reference proteome</keyword>
<dbReference type="EMBL" id="JACHXU010000001">
    <property type="protein sequence ID" value="MBB3204689.1"/>
    <property type="molecule type" value="Genomic_DNA"/>
</dbReference>
<organism evidence="8 9">
    <name type="scientific">Aporhodopirellula rubra</name>
    <dbReference type="NCBI Taxonomy" id="980271"/>
    <lineage>
        <taxon>Bacteria</taxon>
        <taxon>Pseudomonadati</taxon>
        <taxon>Planctomycetota</taxon>
        <taxon>Planctomycetia</taxon>
        <taxon>Pirellulales</taxon>
        <taxon>Pirellulaceae</taxon>
        <taxon>Aporhodopirellula</taxon>
    </lineage>
</organism>
<feature type="domain" description="Na+/H+ antiporter NhaC-like C-terminal" evidence="7">
    <location>
        <begin position="333"/>
        <end position="521"/>
    </location>
</feature>
<feature type="transmembrane region" description="Helical" evidence="6">
    <location>
        <begin position="511"/>
        <end position="528"/>
    </location>
</feature>
<dbReference type="GO" id="GO:0005886">
    <property type="term" value="C:plasma membrane"/>
    <property type="evidence" value="ECO:0007669"/>
    <property type="project" value="UniProtKB-SubCell"/>
</dbReference>
<dbReference type="Pfam" id="PF03553">
    <property type="entry name" value="Na_H_antiporter"/>
    <property type="match status" value="2"/>
</dbReference>
<feature type="transmembrane region" description="Helical" evidence="6">
    <location>
        <begin position="267"/>
        <end position="287"/>
    </location>
</feature>
<evidence type="ECO:0000259" key="7">
    <source>
        <dbReference type="Pfam" id="PF03553"/>
    </source>
</evidence>
<feature type="transmembrane region" description="Helical" evidence="6">
    <location>
        <begin position="12"/>
        <end position="41"/>
    </location>
</feature>
<evidence type="ECO:0000256" key="5">
    <source>
        <dbReference type="ARBA" id="ARBA00023136"/>
    </source>
</evidence>
<dbReference type="InterPro" id="IPR018461">
    <property type="entry name" value="Na/H_Antiport_NhaC-like_C"/>
</dbReference>
<keyword evidence="3 6" id="KW-0812">Transmembrane</keyword>
<evidence type="ECO:0000256" key="6">
    <source>
        <dbReference type="SAM" id="Phobius"/>
    </source>
</evidence>
<proteinExistence type="predicted"/>
<protein>
    <submittedName>
        <fullName evidence="8">Na+/H+ antiporter NhaC</fullName>
    </submittedName>
</protein>
<dbReference type="PANTHER" id="PTHR43478:SF1">
    <property type="entry name" value="NA+_H+ ANTIPORTER NHAC-LIKE C-TERMINAL DOMAIN-CONTAINING PROTEIN"/>
    <property type="match status" value="1"/>
</dbReference>
<gene>
    <name evidence="8" type="ORF">FHS27_000453</name>
</gene>
<comment type="caution">
    <text evidence="8">The sequence shown here is derived from an EMBL/GenBank/DDBJ whole genome shotgun (WGS) entry which is preliminary data.</text>
</comment>
<feature type="transmembrane region" description="Helical" evidence="6">
    <location>
        <begin position="205"/>
        <end position="222"/>
    </location>
</feature>
<comment type="subcellular location">
    <subcellularLocation>
        <location evidence="1">Cell membrane</location>
        <topology evidence="1">Multi-pass membrane protein</topology>
    </subcellularLocation>
</comment>
<feature type="transmembrane region" description="Helical" evidence="6">
    <location>
        <begin position="72"/>
        <end position="92"/>
    </location>
</feature>
<dbReference type="RefSeq" id="WP_184301005.1">
    <property type="nucleotide sequence ID" value="NZ_JACHXU010000001.1"/>
</dbReference>
<feature type="transmembrane region" description="Helical" evidence="6">
    <location>
        <begin position="331"/>
        <end position="352"/>
    </location>
</feature>
<name>A0A7W5DUA4_9BACT</name>
<sequence>MDYGYTSLLPPLLAIALALLTRHVLLPLAAGILVGAGLLAWGQTDAGFLISTGEIFIRSIVDSVRDSDHLRVLVFTLLLGMMVGVIEVSGAMRRTIARLARRVRDRRGTQCLIAATGLAVFFDDYANTLLVGGTMRSTSDRFGISRAKLAYLVDSTAAPVAGLALVSTWVATELSYLQAGIDASRYAETADGASIQVFDIFIQSIPYRFYPWFALILVFVIARTGRDFGPMRVAEQEATTRLIAEKEKPSETATKDAIAGNSIADTLAALLPIAGCLVAVLATLIVTGRASVSGGGLAESEVTEATLPPTDTGFMSGLRIAGDVIGSGDSYLALMVGGGSGLVIALVIAFAVSKLSGSKVGKGLLDGAMQMMPAMTVLWLAWSLSAMTGKESLDTGGFLSSVLSDAIDIRLMPTCVFILAGAIAFATGTSWGTMAIVTPIAVSLVLDMQADAAAGIANVAVNSPIALATFSGVLAGAIFGDHCSPISDTTVLSSRACGCDHVLHVRTQMPYALLAGAVCVVTGTLPVAFGVPVWLCLAVGTASLIAIVRWLGVRPVA</sequence>
<evidence type="ECO:0000256" key="3">
    <source>
        <dbReference type="ARBA" id="ARBA00022692"/>
    </source>
</evidence>
<dbReference type="AlphaFoldDB" id="A0A7W5DUA4"/>
<keyword evidence="4 6" id="KW-1133">Transmembrane helix</keyword>
<dbReference type="PANTHER" id="PTHR43478">
    <property type="entry name" value="NA+/H+ ANTIPORTER-RELATED"/>
    <property type="match status" value="1"/>
</dbReference>
<evidence type="ECO:0000256" key="1">
    <source>
        <dbReference type="ARBA" id="ARBA00004651"/>
    </source>
</evidence>
<evidence type="ECO:0000256" key="4">
    <source>
        <dbReference type="ARBA" id="ARBA00022989"/>
    </source>
</evidence>
<feature type="transmembrane region" description="Helical" evidence="6">
    <location>
        <begin position="407"/>
        <end position="426"/>
    </location>
</feature>
<evidence type="ECO:0000313" key="8">
    <source>
        <dbReference type="EMBL" id="MBB3204689.1"/>
    </source>
</evidence>
<evidence type="ECO:0000313" key="9">
    <source>
        <dbReference type="Proteomes" id="UP000536179"/>
    </source>
</evidence>
<dbReference type="Proteomes" id="UP000536179">
    <property type="component" value="Unassembled WGS sequence"/>
</dbReference>
<accession>A0A7W5DUA4</accession>